<keyword evidence="3" id="KW-0238">DNA-binding</keyword>
<accession>A0A9D1Q4T0</accession>
<dbReference type="InterPro" id="IPR010998">
    <property type="entry name" value="Integrase_recombinase_N"/>
</dbReference>
<dbReference type="CDD" id="cd01189">
    <property type="entry name" value="INT_ICEBs1_C_like"/>
    <property type="match status" value="1"/>
</dbReference>
<protein>
    <submittedName>
        <fullName evidence="6">Site-specific integrase</fullName>
    </submittedName>
</protein>
<reference evidence="6" key="2">
    <citation type="submission" date="2021-04" db="EMBL/GenBank/DDBJ databases">
        <authorList>
            <person name="Gilroy R."/>
        </authorList>
    </citation>
    <scope>NUCLEOTIDE SEQUENCE</scope>
    <source>
        <strain evidence="6">CHK160-9182</strain>
    </source>
</reference>
<dbReference type="GO" id="GO:0015074">
    <property type="term" value="P:DNA integration"/>
    <property type="evidence" value="ECO:0007669"/>
    <property type="project" value="UniProtKB-KW"/>
</dbReference>
<dbReference type="PANTHER" id="PTHR30349">
    <property type="entry name" value="PHAGE INTEGRASE-RELATED"/>
    <property type="match status" value="1"/>
</dbReference>
<dbReference type="PANTHER" id="PTHR30349:SF41">
    <property type="entry name" value="INTEGRASE_RECOMBINASE PROTEIN MJ0367-RELATED"/>
    <property type="match status" value="1"/>
</dbReference>
<dbReference type="Pfam" id="PF00589">
    <property type="entry name" value="Phage_integrase"/>
    <property type="match status" value="1"/>
</dbReference>
<evidence type="ECO:0000313" key="6">
    <source>
        <dbReference type="EMBL" id="HIW05908.1"/>
    </source>
</evidence>
<dbReference type="Proteomes" id="UP000823934">
    <property type="component" value="Unassembled WGS sequence"/>
</dbReference>
<dbReference type="InterPro" id="IPR002104">
    <property type="entry name" value="Integrase_catalytic"/>
</dbReference>
<evidence type="ECO:0000256" key="3">
    <source>
        <dbReference type="ARBA" id="ARBA00023125"/>
    </source>
</evidence>
<gene>
    <name evidence="6" type="ORF">H9889_01075</name>
</gene>
<dbReference type="GO" id="GO:0003677">
    <property type="term" value="F:DNA binding"/>
    <property type="evidence" value="ECO:0007669"/>
    <property type="project" value="UniProtKB-KW"/>
</dbReference>
<name>A0A9D1Q4T0_9GAMM</name>
<keyword evidence="4" id="KW-0233">DNA recombination</keyword>
<dbReference type="EMBL" id="DXHP01000025">
    <property type="protein sequence ID" value="HIW05908.1"/>
    <property type="molecule type" value="Genomic_DNA"/>
</dbReference>
<dbReference type="PROSITE" id="PS51898">
    <property type="entry name" value="TYR_RECOMBINASE"/>
    <property type="match status" value="1"/>
</dbReference>
<comment type="similarity">
    <text evidence="1">Belongs to the 'phage' integrase family.</text>
</comment>
<organism evidence="6 7">
    <name type="scientific">Candidatus Ignatzschineria merdigallinarum</name>
    <dbReference type="NCBI Taxonomy" id="2838621"/>
    <lineage>
        <taxon>Bacteria</taxon>
        <taxon>Pseudomonadati</taxon>
        <taxon>Pseudomonadota</taxon>
        <taxon>Gammaproteobacteria</taxon>
        <taxon>Cardiobacteriales</taxon>
        <taxon>Ignatzschineriaceae</taxon>
        <taxon>Ignatzschineria</taxon>
    </lineage>
</organism>
<dbReference type="InterPro" id="IPR011010">
    <property type="entry name" value="DNA_brk_join_enz"/>
</dbReference>
<dbReference type="GO" id="GO:0006310">
    <property type="term" value="P:DNA recombination"/>
    <property type="evidence" value="ECO:0007669"/>
    <property type="project" value="UniProtKB-KW"/>
</dbReference>
<dbReference type="Pfam" id="PF13102">
    <property type="entry name" value="Phage_int_SAM_5"/>
    <property type="match status" value="1"/>
</dbReference>
<dbReference type="InterPro" id="IPR050090">
    <property type="entry name" value="Tyrosine_recombinase_XerCD"/>
</dbReference>
<evidence type="ECO:0000256" key="1">
    <source>
        <dbReference type="ARBA" id="ARBA00008857"/>
    </source>
</evidence>
<evidence type="ECO:0000313" key="7">
    <source>
        <dbReference type="Proteomes" id="UP000823934"/>
    </source>
</evidence>
<dbReference type="SUPFAM" id="SSF56349">
    <property type="entry name" value="DNA breaking-rejoining enzymes"/>
    <property type="match status" value="1"/>
</dbReference>
<dbReference type="Gene3D" id="1.10.443.10">
    <property type="entry name" value="Intergrase catalytic core"/>
    <property type="match status" value="1"/>
</dbReference>
<sequence length="391" mass="45848">MWIEKRSVHGKTRYCFIERYKSSLTGRYRRVSVTYGKKTPQVVKTATMELDKKIQEALIQEGNSVQNITVQELALRFLEQYKKRVRPNTYQTGKLFIDEFVNAIGQNTLTNKVTPTWLNRFFDKQLYRNERPLTNTTVHAKKAKLFIMFEFAKTHGYVKSNPIKEVKVEWKNEHYRYQNKIENKYLTLDEYHKIIKDCIDRNLPYYADAFKLQFLTGLRFGELSALQVKNILHEHGKTYLDVNSTMLFLRNPARHYISNETKTFAGMRKVVLSKEATEIVERRAKGKDPDALLFAINSAAIHYEDQRPLNINNANTQLKRIALRQGIDKPITTHFFRHTHVSVLADIGVPLRVIQKRVGHADSDITQKIYLHVTKQTEDKFEEQIDELDGY</sequence>
<proteinExistence type="inferred from homology"/>
<dbReference type="InterPro" id="IPR013762">
    <property type="entry name" value="Integrase-like_cat_sf"/>
</dbReference>
<dbReference type="Gene3D" id="1.10.150.130">
    <property type="match status" value="1"/>
</dbReference>
<evidence type="ECO:0000256" key="4">
    <source>
        <dbReference type="ARBA" id="ARBA00023172"/>
    </source>
</evidence>
<keyword evidence="2" id="KW-0229">DNA integration</keyword>
<dbReference type="InterPro" id="IPR025269">
    <property type="entry name" value="SAM-like_dom"/>
</dbReference>
<comment type="caution">
    <text evidence="6">The sequence shown here is derived from an EMBL/GenBank/DDBJ whole genome shotgun (WGS) entry which is preliminary data.</text>
</comment>
<feature type="domain" description="Tyr recombinase" evidence="5">
    <location>
        <begin position="181"/>
        <end position="386"/>
    </location>
</feature>
<evidence type="ECO:0000259" key="5">
    <source>
        <dbReference type="PROSITE" id="PS51898"/>
    </source>
</evidence>
<reference evidence="6" key="1">
    <citation type="journal article" date="2021" name="PeerJ">
        <title>Extensive microbial diversity within the chicken gut microbiome revealed by metagenomics and culture.</title>
        <authorList>
            <person name="Gilroy R."/>
            <person name="Ravi A."/>
            <person name="Getino M."/>
            <person name="Pursley I."/>
            <person name="Horton D.L."/>
            <person name="Alikhan N.F."/>
            <person name="Baker D."/>
            <person name="Gharbi K."/>
            <person name="Hall N."/>
            <person name="Watson M."/>
            <person name="Adriaenssens E.M."/>
            <person name="Foster-Nyarko E."/>
            <person name="Jarju S."/>
            <person name="Secka A."/>
            <person name="Antonio M."/>
            <person name="Oren A."/>
            <person name="Chaudhuri R.R."/>
            <person name="La Ragione R."/>
            <person name="Hildebrand F."/>
            <person name="Pallen M.J."/>
        </authorList>
    </citation>
    <scope>NUCLEOTIDE SEQUENCE</scope>
    <source>
        <strain evidence="6">CHK160-9182</strain>
    </source>
</reference>
<evidence type="ECO:0000256" key="2">
    <source>
        <dbReference type="ARBA" id="ARBA00022908"/>
    </source>
</evidence>
<dbReference type="AlphaFoldDB" id="A0A9D1Q4T0"/>